<evidence type="ECO:0000313" key="3">
    <source>
        <dbReference type="EMBL" id="HIX66043.1"/>
    </source>
</evidence>
<evidence type="ECO:0000313" key="4">
    <source>
        <dbReference type="Proteomes" id="UP000886800"/>
    </source>
</evidence>
<feature type="transmembrane region" description="Helical" evidence="2">
    <location>
        <begin position="302"/>
        <end position="321"/>
    </location>
</feature>
<dbReference type="PANTHER" id="PTHR38454">
    <property type="entry name" value="INTEGRAL MEMBRANE PROTEIN-RELATED"/>
    <property type="match status" value="1"/>
</dbReference>
<dbReference type="PANTHER" id="PTHR38454:SF1">
    <property type="entry name" value="INTEGRAL MEMBRANE PROTEIN"/>
    <property type="match status" value="1"/>
</dbReference>
<comment type="caution">
    <text evidence="3">The sequence shown here is derived from an EMBL/GenBank/DDBJ whole genome shotgun (WGS) entry which is preliminary data.</text>
</comment>
<keyword evidence="2" id="KW-1133">Transmembrane helix</keyword>
<feature type="transmembrane region" description="Helical" evidence="2">
    <location>
        <begin position="387"/>
        <end position="407"/>
    </location>
</feature>
<dbReference type="AlphaFoldDB" id="A0A9D2B7R3"/>
<feature type="transmembrane region" description="Helical" evidence="2">
    <location>
        <begin position="746"/>
        <end position="766"/>
    </location>
</feature>
<dbReference type="EMBL" id="DXES01000162">
    <property type="protein sequence ID" value="HIX66043.1"/>
    <property type="molecule type" value="Genomic_DNA"/>
</dbReference>
<feature type="compositionally biased region" description="Pro residues" evidence="1">
    <location>
        <begin position="802"/>
        <end position="815"/>
    </location>
</feature>
<name>A0A9D2B7R3_9FIRM</name>
<protein>
    <submittedName>
        <fullName evidence="3">YfhO family protein</fullName>
    </submittedName>
</protein>
<dbReference type="Pfam" id="PF09586">
    <property type="entry name" value="YfhO"/>
    <property type="match status" value="2"/>
</dbReference>
<accession>A0A9D2B7R3</accession>
<feature type="transmembrane region" description="Helical" evidence="2">
    <location>
        <begin position="333"/>
        <end position="351"/>
    </location>
</feature>
<evidence type="ECO:0000256" key="2">
    <source>
        <dbReference type="SAM" id="Phobius"/>
    </source>
</evidence>
<feature type="compositionally biased region" description="Low complexity" evidence="1">
    <location>
        <begin position="788"/>
        <end position="801"/>
    </location>
</feature>
<proteinExistence type="predicted"/>
<dbReference type="InterPro" id="IPR018580">
    <property type="entry name" value="Uncharacterised_YfhO"/>
</dbReference>
<feature type="compositionally biased region" description="Pro residues" evidence="1">
    <location>
        <begin position="778"/>
        <end position="787"/>
    </location>
</feature>
<feature type="region of interest" description="Disordered" evidence="1">
    <location>
        <begin position="777"/>
        <end position="815"/>
    </location>
</feature>
<feature type="transmembrane region" description="Helical" evidence="2">
    <location>
        <begin position="132"/>
        <end position="152"/>
    </location>
</feature>
<organism evidence="3 4">
    <name type="scientific">Candidatus Anaerotruncus excrementipullorum</name>
    <dbReference type="NCBI Taxonomy" id="2838465"/>
    <lineage>
        <taxon>Bacteria</taxon>
        <taxon>Bacillati</taxon>
        <taxon>Bacillota</taxon>
        <taxon>Clostridia</taxon>
        <taxon>Eubacteriales</taxon>
        <taxon>Oscillospiraceae</taxon>
        <taxon>Anaerotruncus</taxon>
    </lineage>
</organism>
<feature type="transmembrane region" description="Helical" evidence="2">
    <location>
        <begin position="12"/>
        <end position="33"/>
    </location>
</feature>
<feature type="transmembrane region" description="Helical" evidence="2">
    <location>
        <begin position="225"/>
        <end position="250"/>
    </location>
</feature>
<reference evidence="3" key="1">
    <citation type="journal article" date="2021" name="PeerJ">
        <title>Extensive microbial diversity within the chicken gut microbiome revealed by metagenomics and culture.</title>
        <authorList>
            <person name="Gilroy R."/>
            <person name="Ravi A."/>
            <person name="Getino M."/>
            <person name="Pursley I."/>
            <person name="Horton D.L."/>
            <person name="Alikhan N.F."/>
            <person name="Baker D."/>
            <person name="Gharbi K."/>
            <person name="Hall N."/>
            <person name="Watson M."/>
            <person name="Adriaenssens E.M."/>
            <person name="Foster-Nyarko E."/>
            <person name="Jarju S."/>
            <person name="Secka A."/>
            <person name="Antonio M."/>
            <person name="Oren A."/>
            <person name="Chaudhuri R.R."/>
            <person name="La Ragione R."/>
            <person name="Hildebrand F."/>
            <person name="Pallen M.J."/>
        </authorList>
    </citation>
    <scope>NUCLEOTIDE SEQUENCE</scope>
    <source>
        <strain evidence="3">CHK188-5543</strain>
    </source>
</reference>
<evidence type="ECO:0000256" key="1">
    <source>
        <dbReference type="SAM" id="MobiDB-lite"/>
    </source>
</evidence>
<sequence length="815" mass="91558">MPLTRESMRGACRQAFVLALATACLIFIPVIIWDKGYFFFFGDFNVQQIPFYKLAHEAVRSGDLFWNWYTDLGANFIGSYSFYLLGSPFFWLTLPFPTEFVPHLMGPLLILKHACAAFTGTLYLKGMVRTKAYAVLGGLLYAFSGFAVYNIFFNHFHEAIVFFPLLLVGMEELAGHNCRGLFALAVAVNAFVNYWFFIGEVVFVLLYFAVRALSPAWQMTWRRFFWIAFESVVGLLLAMCLFLPSVLAILGNPRTGATELLGGWNFWLYWHNQMYPAIVSSALFPPDLPSRPNLFPDRGAKWASLSAWLPMFSLCGVLAYLRSKRDWLRRMLLCCFVIALVPGLNAMFILFNNSYYARWYYMPLLLMALATARALEDRSVDLRWGFRWTLGLTVGITAALAFTPTFYDDGGITLGLTGYPARFVAVAATAILGLLLFWLLWRRGVSLHRLARPLTLGCCFVVVAYSLTFLGMGKCHSDNTDFLRQVALDGRYQLQLPEEGGQFARVDLYDCMDNLGMYWHLPNLQAFHSIVPVSLMEFYPQVGVKRDVSSKPEVKYYQLRGLLSVRWLFVPEGTEEGDSLMPGWSWRSNQMGYDLYENDYFVPMGFTYDGYIPLEDWQALSESDRGAALLRGIVLDQAGAAAHGDILPRLERADYAGLGRQDYYSDCLARAASAAESFAIDNRGFTAQVDLDRENLVFFSVPYDSGWSAAVDGQPVPVQRASVGFMAVRVPAGAHQLRFTYRTPGLAPGLALSGVGLAVLAGYLLLWRRYGRPGPWEALPPPVPEQAPPLEEAPPAAWFDQPDPPGPPQTPPKEE</sequence>
<dbReference type="Proteomes" id="UP000886800">
    <property type="component" value="Unassembled WGS sequence"/>
</dbReference>
<feature type="transmembrane region" description="Helical" evidence="2">
    <location>
        <begin position="419"/>
        <end position="441"/>
    </location>
</feature>
<keyword evidence="2" id="KW-0812">Transmembrane</keyword>
<gene>
    <name evidence="3" type="ORF">H9736_07315</name>
</gene>
<reference evidence="3" key="2">
    <citation type="submission" date="2021-04" db="EMBL/GenBank/DDBJ databases">
        <authorList>
            <person name="Gilroy R."/>
        </authorList>
    </citation>
    <scope>NUCLEOTIDE SEQUENCE</scope>
    <source>
        <strain evidence="3">CHK188-5543</strain>
    </source>
</reference>
<feature type="transmembrane region" description="Helical" evidence="2">
    <location>
        <begin position="453"/>
        <end position="472"/>
    </location>
</feature>
<dbReference type="PROSITE" id="PS51257">
    <property type="entry name" value="PROKAR_LIPOPROTEIN"/>
    <property type="match status" value="1"/>
</dbReference>
<feature type="transmembrane region" description="Helical" evidence="2">
    <location>
        <begin position="357"/>
        <end position="375"/>
    </location>
</feature>
<keyword evidence="2" id="KW-0472">Membrane</keyword>
<feature type="transmembrane region" description="Helical" evidence="2">
    <location>
        <begin position="194"/>
        <end position="213"/>
    </location>
</feature>